<keyword evidence="2" id="KW-0813">Transport</keyword>
<dbReference type="PROSITE" id="PS50850">
    <property type="entry name" value="MFS"/>
    <property type="match status" value="1"/>
</dbReference>
<feature type="transmembrane region" description="Helical" evidence="8">
    <location>
        <begin position="292"/>
        <end position="309"/>
    </location>
</feature>
<evidence type="ECO:0000256" key="5">
    <source>
        <dbReference type="ARBA" id="ARBA00022989"/>
    </source>
</evidence>
<evidence type="ECO:0000256" key="4">
    <source>
        <dbReference type="ARBA" id="ARBA00022692"/>
    </source>
</evidence>
<evidence type="ECO:0000259" key="9">
    <source>
        <dbReference type="PROSITE" id="PS50850"/>
    </source>
</evidence>
<feature type="transmembrane region" description="Helical" evidence="8">
    <location>
        <begin position="218"/>
        <end position="237"/>
    </location>
</feature>
<reference evidence="10 11" key="1">
    <citation type="submission" date="2020-06" db="EMBL/GenBank/DDBJ databases">
        <title>Actinomadura xiongansis sp. nov., isolated from soil of Baiyangdian.</title>
        <authorList>
            <person name="Zhang X."/>
        </authorList>
    </citation>
    <scope>NUCLEOTIDE SEQUENCE [LARGE SCALE GENOMIC DNA]</scope>
    <source>
        <strain evidence="10 11">HBUM206468</strain>
    </source>
</reference>
<feature type="region of interest" description="Disordered" evidence="7">
    <location>
        <begin position="450"/>
        <end position="471"/>
    </location>
</feature>
<dbReference type="Pfam" id="PF07690">
    <property type="entry name" value="MFS_1"/>
    <property type="match status" value="1"/>
</dbReference>
<evidence type="ECO:0000256" key="2">
    <source>
        <dbReference type="ARBA" id="ARBA00022448"/>
    </source>
</evidence>
<feature type="transmembrane region" description="Helical" evidence="8">
    <location>
        <begin position="68"/>
        <end position="86"/>
    </location>
</feature>
<keyword evidence="11" id="KW-1185">Reference proteome</keyword>
<dbReference type="Gene3D" id="1.20.1250.20">
    <property type="entry name" value="MFS general substrate transporter like domains"/>
    <property type="match status" value="1"/>
</dbReference>
<evidence type="ECO:0000256" key="7">
    <source>
        <dbReference type="SAM" id="MobiDB-lite"/>
    </source>
</evidence>
<dbReference type="InterPro" id="IPR020846">
    <property type="entry name" value="MFS_dom"/>
</dbReference>
<feature type="transmembrane region" description="Helical" evidence="8">
    <location>
        <begin position="347"/>
        <end position="368"/>
    </location>
</feature>
<dbReference type="SUPFAM" id="SSF103473">
    <property type="entry name" value="MFS general substrate transporter"/>
    <property type="match status" value="1"/>
</dbReference>
<accession>A0ABR7M0Y8</accession>
<feature type="transmembrane region" description="Helical" evidence="8">
    <location>
        <begin position="258"/>
        <end position="280"/>
    </location>
</feature>
<dbReference type="PANTHER" id="PTHR42718:SF46">
    <property type="entry name" value="BLR6921 PROTEIN"/>
    <property type="match status" value="1"/>
</dbReference>
<dbReference type="Proteomes" id="UP000805614">
    <property type="component" value="Unassembled WGS sequence"/>
</dbReference>
<comment type="caution">
    <text evidence="10">The sequence shown here is derived from an EMBL/GenBank/DDBJ whole genome shotgun (WGS) entry which is preliminary data.</text>
</comment>
<protein>
    <submittedName>
        <fullName evidence="10">MFS transporter</fullName>
    </submittedName>
</protein>
<comment type="subcellular location">
    <subcellularLocation>
        <location evidence="1">Cell membrane</location>
        <topology evidence="1">Multi-pass membrane protein</topology>
    </subcellularLocation>
</comment>
<feature type="transmembrane region" description="Helical" evidence="8">
    <location>
        <begin position="389"/>
        <end position="409"/>
    </location>
</feature>
<feature type="domain" description="Major facilitator superfamily (MFS) profile" evidence="9">
    <location>
        <begin position="1"/>
        <end position="448"/>
    </location>
</feature>
<evidence type="ECO:0000256" key="6">
    <source>
        <dbReference type="ARBA" id="ARBA00023136"/>
    </source>
</evidence>
<sequence length="471" mass="48745">MLFVLCGAIFLEGIDVAMLNVALPSIRADLDLSTGMLSGVVSAYVLGYGGFMLLGGRAADLLGRRRMFLFWLTVFLLFSGLGGFATEGWMLLVARFVTGVAAAFMTPAGLSIITTGFAEGPQRNKALLVYAGTASAGFSLGLVIGGVLSSIDWRWVFFAPVILSAVILVLAVPLIPKDRPEHSGHGFDMAGAITVTGAMLLLAYAVVRLEHPAEGLGWTLGAFGAALAFLAAFISVERRSAEPLVRLGILRSGPLARANLGAMLFAGSFFGFQFLATLYLQELRGWTTLQTGLALLAIGIDAVLAPTLTPRLMERFGNVRVIFGGLVIAVVAYALFLPVGLDWTYAAMFPTMILLGLAFALVYGPLTIAATDGIAEREQGLAGGLLNTAFQFGAALGLSAVTAVNVAALGAGRSPGARLDAFQAALIVPVAAVVLAAIVTAFGLRRAGTPGSVPADPAKAGVEPAATGARP</sequence>
<keyword evidence="6 8" id="KW-0472">Membrane</keyword>
<dbReference type="InterPro" id="IPR036259">
    <property type="entry name" value="MFS_trans_sf"/>
</dbReference>
<feature type="transmembrane region" description="Helical" evidence="8">
    <location>
        <begin position="421"/>
        <end position="444"/>
    </location>
</feature>
<dbReference type="EMBL" id="JABVEC010000042">
    <property type="protein sequence ID" value="MBC6470474.1"/>
    <property type="molecule type" value="Genomic_DNA"/>
</dbReference>
<name>A0ABR7M0Y8_9ACTN</name>
<keyword evidence="3" id="KW-1003">Cell membrane</keyword>
<feature type="transmembrane region" description="Helical" evidence="8">
    <location>
        <begin position="127"/>
        <end position="149"/>
    </location>
</feature>
<feature type="transmembrane region" description="Helical" evidence="8">
    <location>
        <begin position="321"/>
        <end position="341"/>
    </location>
</feature>
<evidence type="ECO:0000256" key="8">
    <source>
        <dbReference type="SAM" id="Phobius"/>
    </source>
</evidence>
<evidence type="ECO:0000313" key="10">
    <source>
        <dbReference type="EMBL" id="MBC6470474.1"/>
    </source>
</evidence>
<feature type="transmembrane region" description="Helical" evidence="8">
    <location>
        <begin position="92"/>
        <end position="115"/>
    </location>
</feature>
<dbReference type="Gene3D" id="1.20.1720.10">
    <property type="entry name" value="Multidrug resistance protein D"/>
    <property type="match status" value="1"/>
</dbReference>
<evidence type="ECO:0000256" key="3">
    <source>
        <dbReference type="ARBA" id="ARBA00022475"/>
    </source>
</evidence>
<dbReference type="CDD" id="cd17321">
    <property type="entry name" value="MFS_MMR_MDR_like"/>
    <property type="match status" value="1"/>
</dbReference>
<proteinExistence type="predicted"/>
<evidence type="ECO:0000256" key="1">
    <source>
        <dbReference type="ARBA" id="ARBA00004651"/>
    </source>
</evidence>
<organism evidence="10 11">
    <name type="scientific">Actinomadura alba</name>
    <dbReference type="NCBI Taxonomy" id="406431"/>
    <lineage>
        <taxon>Bacteria</taxon>
        <taxon>Bacillati</taxon>
        <taxon>Actinomycetota</taxon>
        <taxon>Actinomycetes</taxon>
        <taxon>Streptosporangiales</taxon>
        <taxon>Thermomonosporaceae</taxon>
        <taxon>Actinomadura</taxon>
    </lineage>
</organism>
<keyword evidence="4 8" id="KW-0812">Transmembrane</keyword>
<keyword evidence="5 8" id="KW-1133">Transmembrane helix</keyword>
<feature type="transmembrane region" description="Helical" evidence="8">
    <location>
        <begin position="155"/>
        <end position="175"/>
    </location>
</feature>
<feature type="transmembrane region" description="Helical" evidence="8">
    <location>
        <begin position="35"/>
        <end position="56"/>
    </location>
</feature>
<dbReference type="PANTHER" id="PTHR42718">
    <property type="entry name" value="MAJOR FACILITATOR SUPERFAMILY MULTIDRUG TRANSPORTER MFSC"/>
    <property type="match status" value="1"/>
</dbReference>
<gene>
    <name evidence="10" type="ORF">HKK74_34050</name>
</gene>
<feature type="transmembrane region" description="Helical" evidence="8">
    <location>
        <begin position="187"/>
        <end position="206"/>
    </location>
</feature>
<evidence type="ECO:0000313" key="11">
    <source>
        <dbReference type="Proteomes" id="UP000805614"/>
    </source>
</evidence>
<dbReference type="InterPro" id="IPR011701">
    <property type="entry name" value="MFS"/>
</dbReference>